<feature type="domain" description="Amino acid permease/ SLC12A" evidence="8">
    <location>
        <begin position="289"/>
        <end position="345"/>
    </location>
</feature>
<dbReference type="GeneID" id="92205542"/>
<feature type="transmembrane region" description="Helical" evidence="7">
    <location>
        <begin position="515"/>
        <end position="536"/>
    </location>
</feature>
<reference evidence="9 10" key="1">
    <citation type="submission" date="2024-03" db="EMBL/GenBank/DDBJ databases">
        <authorList>
            <person name="Brejova B."/>
        </authorList>
    </citation>
    <scope>NUCLEOTIDE SEQUENCE [LARGE SCALE GENOMIC DNA]</scope>
    <source>
        <strain evidence="9 10">CBS 14171</strain>
    </source>
</reference>
<evidence type="ECO:0000313" key="10">
    <source>
        <dbReference type="Proteomes" id="UP001497383"/>
    </source>
</evidence>
<feature type="domain" description="Amino acid permease/ SLC12A" evidence="8">
    <location>
        <begin position="348"/>
        <end position="784"/>
    </location>
</feature>
<dbReference type="RefSeq" id="XP_066827284.1">
    <property type="nucleotide sequence ID" value="XM_066973572.1"/>
</dbReference>
<gene>
    <name evidence="9" type="ORF">LODBEIA_P03460</name>
</gene>
<dbReference type="Gene3D" id="1.20.1740.10">
    <property type="entry name" value="Amino acid/polyamine transporter I"/>
    <property type="match status" value="1"/>
</dbReference>
<evidence type="ECO:0000313" key="9">
    <source>
        <dbReference type="EMBL" id="CAK9435619.1"/>
    </source>
</evidence>
<feature type="transmembrane region" description="Helical" evidence="7">
    <location>
        <begin position="313"/>
        <end position="334"/>
    </location>
</feature>
<comment type="similarity">
    <text evidence="2">Belongs to the amino acid-polyamine-organocation (APC) superfamily. YAT (TC 2.A.3.10) family.</text>
</comment>
<accession>A0ABP0ZIW5</accession>
<dbReference type="Pfam" id="PF00324">
    <property type="entry name" value="AA_permease"/>
    <property type="match status" value="2"/>
</dbReference>
<feature type="transmembrane region" description="Helical" evidence="7">
    <location>
        <begin position="724"/>
        <end position="749"/>
    </location>
</feature>
<feature type="transmembrane region" description="Helical" evidence="7">
    <location>
        <begin position="341"/>
        <end position="359"/>
    </location>
</feature>
<protein>
    <recommendedName>
        <fullName evidence="8">Amino acid permease/ SLC12A domain-containing protein</fullName>
    </recommendedName>
</protein>
<feature type="transmembrane region" description="Helical" evidence="7">
    <location>
        <begin position="405"/>
        <end position="423"/>
    </location>
</feature>
<evidence type="ECO:0000256" key="6">
    <source>
        <dbReference type="SAM" id="MobiDB-lite"/>
    </source>
</evidence>
<keyword evidence="4 7" id="KW-1133">Transmembrane helix</keyword>
<keyword evidence="10" id="KW-1185">Reference proteome</keyword>
<dbReference type="InterPro" id="IPR050524">
    <property type="entry name" value="APC_YAT"/>
</dbReference>
<feature type="transmembrane region" description="Helical" evidence="7">
    <location>
        <begin position="474"/>
        <end position="495"/>
    </location>
</feature>
<evidence type="ECO:0000256" key="5">
    <source>
        <dbReference type="ARBA" id="ARBA00023136"/>
    </source>
</evidence>
<feature type="transmembrane region" description="Helical" evidence="7">
    <location>
        <begin position="371"/>
        <end position="393"/>
    </location>
</feature>
<feature type="transmembrane region" description="Helical" evidence="7">
    <location>
        <begin position="606"/>
        <end position="628"/>
    </location>
</feature>
<keyword evidence="5 7" id="KW-0472">Membrane</keyword>
<evidence type="ECO:0000256" key="3">
    <source>
        <dbReference type="ARBA" id="ARBA00022692"/>
    </source>
</evidence>
<dbReference type="EMBL" id="OZ022405">
    <property type="protein sequence ID" value="CAK9435619.1"/>
    <property type="molecule type" value="Genomic_DNA"/>
</dbReference>
<proteinExistence type="inferred from homology"/>
<evidence type="ECO:0000256" key="7">
    <source>
        <dbReference type="SAM" id="Phobius"/>
    </source>
</evidence>
<feature type="compositionally biased region" description="Acidic residues" evidence="6">
    <location>
        <begin position="34"/>
        <end position="56"/>
    </location>
</feature>
<dbReference type="Proteomes" id="UP001497383">
    <property type="component" value="Chromosome 1"/>
</dbReference>
<feature type="transmembrane region" description="Helical" evidence="7">
    <location>
        <begin position="755"/>
        <end position="778"/>
    </location>
</feature>
<sequence>MAASDHSDDESSIQHNGLFPSLNHGHGLKKQADDSDNDDEEGDEEKEQEQEAEDSINELRNTFKKNTSHHIDLEEVDLSELSSQTLESVQASEDDVSLDSSIINNMADDVNVGADASEQGKFKFVRMYERTVKQTKREKSAHGIIDLMKTDGDIPLQTLNSSESSVFELSKLHDFDRFVKETALNDRISRRVSMRKLNVPDNNTLLLVNEQDLAGRFYAGNEASTAEIRKKNWVKQHPKRDTKNKLHEHEHEHVVQSDLSGLYFPMSSSTGGGKESEAARLHRGLSVRHLQMISLGGTIGVGLFLNSGKAINIAGGLGALLAFIFVGLVVLATLLSFAEMVTFGVAGEVVAGVIMLSYFSELKTAVSRGSATGFVTLFLTSIIVSNLIDVRVYGEIEYLSSLIKLLWAVVMMIAMIVLNRGGFGGPVLGFRYWDYSKSDFESNIIFGPFRASFNLHDSGTSPPSQGIGGNLGRFLSLLTAVLVVCYAYSGTEIVCIAACEAKNPRKALPSATRRVFWRIVIFYCLSTFLVSLNIYAGDPRILRYQSGLTGIKSDEFATNVAIQAVGGVHCNAESMVFAGYGSGAQSPWVVALQSAGACKFSTAANVFLVFFAVSCGNAQLYVSSRTIYSLALQKKVPKFLTYCSRNGIPYNAVLLASSFGFLSYTCVSQSATNVFQNLTSVIASSGIFVWFAMCLTFIRFYYGLKRRPDIMGRDDKFYPFKSPLQPYTAIFGMVSTAIIMLAMGFVVFLKDEWDTMFFFASYGPLMTFAALYVGYRLIKGTTTPSLDRLDFDSGRTEMDRYIWDGGNEYNRRSFKEVLSKWLSYFT</sequence>
<dbReference type="PANTHER" id="PTHR43341">
    <property type="entry name" value="AMINO ACID PERMEASE"/>
    <property type="match status" value="1"/>
</dbReference>
<feature type="transmembrane region" description="Helical" evidence="7">
    <location>
        <begin position="687"/>
        <end position="704"/>
    </location>
</feature>
<evidence type="ECO:0000256" key="2">
    <source>
        <dbReference type="ARBA" id="ARBA00006983"/>
    </source>
</evidence>
<dbReference type="InterPro" id="IPR004841">
    <property type="entry name" value="AA-permease/SLC12A_dom"/>
</dbReference>
<dbReference type="PANTHER" id="PTHR43341:SF46">
    <property type="entry name" value="SPS-SENSOR COMPONENT SSY1"/>
    <property type="match status" value="1"/>
</dbReference>
<evidence type="ECO:0000256" key="4">
    <source>
        <dbReference type="ARBA" id="ARBA00022989"/>
    </source>
</evidence>
<name>A0ABP0ZIW5_9ASCO</name>
<comment type="subcellular location">
    <subcellularLocation>
        <location evidence="1">Membrane</location>
        <topology evidence="1">Multi-pass membrane protein</topology>
    </subcellularLocation>
</comment>
<keyword evidence="3 7" id="KW-0812">Transmembrane</keyword>
<organism evidence="9 10">
    <name type="scientific">Lodderomyces beijingensis</name>
    <dbReference type="NCBI Taxonomy" id="1775926"/>
    <lineage>
        <taxon>Eukaryota</taxon>
        <taxon>Fungi</taxon>
        <taxon>Dikarya</taxon>
        <taxon>Ascomycota</taxon>
        <taxon>Saccharomycotina</taxon>
        <taxon>Pichiomycetes</taxon>
        <taxon>Debaryomycetaceae</taxon>
        <taxon>Candida/Lodderomyces clade</taxon>
        <taxon>Lodderomyces</taxon>
    </lineage>
</organism>
<feature type="transmembrane region" description="Helical" evidence="7">
    <location>
        <begin position="648"/>
        <end position="667"/>
    </location>
</feature>
<evidence type="ECO:0000259" key="8">
    <source>
        <dbReference type="Pfam" id="PF00324"/>
    </source>
</evidence>
<feature type="region of interest" description="Disordered" evidence="6">
    <location>
        <begin position="1"/>
        <end position="56"/>
    </location>
</feature>
<evidence type="ECO:0000256" key="1">
    <source>
        <dbReference type="ARBA" id="ARBA00004141"/>
    </source>
</evidence>